<feature type="binding site" evidence="7 9">
    <location>
        <position position="83"/>
    </location>
    <ligand>
        <name>3-methyl-2-oxobutanoate</name>
        <dbReference type="ChEBI" id="CHEBI:11851"/>
    </ligand>
</feature>
<dbReference type="GO" id="GO:0003864">
    <property type="term" value="F:3-methyl-2-oxobutanoate hydroxymethyltransferase activity"/>
    <property type="evidence" value="ECO:0007669"/>
    <property type="project" value="UniProtKB-UniRule"/>
</dbReference>
<proteinExistence type="inferred from homology"/>
<feature type="binding site" evidence="7 9">
    <location>
        <position position="113"/>
    </location>
    <ligand>
        <name>3-methyl-2-oxobutanoate</name>
        <dbReference type="ChEBI" id="CHEBI:11851"/>
    </ligand>
</feature>
<sequence>MSKRTIQDIINMKGKEKISALTAYDHPTATILDRVGIDIILVGDSAAMVVAGHKTTIPITVDEMLYHTRMVSKAVKRSLVIADMPFLSFQLSTEEAVRNASRFIKEGGANGVKLEGGKVILDTVRHLVEIGIPVMGHIGLLPQAVNLLGYRVQGRDEETRKRLIEDAHLLQEAGCFAIVLEKIPESLGREITETLAIPTIGIGAGRFCDGQILVLHDIIGLYPEFQPRFVKRYAEVGKIIEDACRRYIEDVKTGKFPEVHHTFS</sequence>
<dbReference type="GO" id="GO:0015940">
    <property type="term" value="P:pantothenate biosynthetic process"/>
    <property type="evidence" value="ECO:0007669"/>
    <property type="project" value="UniProtKB-UniRule"/>
</dbReference>
<dbReference type="GO" id="GO:0008168">
    <property type="term" value="F:methyltransferase activity"/>
    <property type="evidence" value="ECO:0007669"/>
    <property type="project" value="UniProtKB-KW"/>
</dbReference>
<evidence type="ECO:0000256" key="3">
    <source>
        <dbReference type="ARBA" id="ARBA00011424"/>
    </source>
</evidence>
<comment type="pathway">
    <text evidence="1 7">Cofactor biosynthesis; (R)-pantothenate biosynthesis; (R)-pantoate from 3-methyl-2-oxobutanoate: step 1/2.</text>
</comment>
<dbReference type="PANTHER" id="PTHR20881:SF0">
    <property type="entry name" value="3-METHYL-2-OXOBUTANOATE HYDROXYMETHYLTRANSFERASE"/>
    <property type="match status" value="1"/>
</dbReference>
<dbReference type="NCBIfam" id="TIGR00222">
    <property type="entry name" value="panB"/>
    <property type="match status" value="1"/>
</dbReference>
<dbReference type="Proteomes" id="UP000268469">
    <property type="component" value="Unassembled WGS sequence"/>
</dbReference>
<comment type="subunit">
    <text evidence="3 7">Homodecamer; pentamer of dimers.</text>
</comment>
<dbReference type="Pfam" id="PF02548">
    <property type="entry name" value="Pantoate_transf"/>
    <property type="match status" value="1"/>
</dbReference>
<evidence type="ECO:0000256" key="2">
    <source>
        <dbReference type="ARBA" id="ARBA00008676"/>
    </source>
</evidence>
<comment type="similarity">
    <text evidence="2 7">Belongs to the PanB family.</text>
</comment>
<feature type="active site" description="Proton acceptor" evidence="7 8">
    <location>
        <position position="181"/>
    </location>
</feature>
<feature type="binding site" evidence="7 10">
    <location>
        <position position="115"/>
    </location>
    <ligand>
        <name>Mg(2+)</name>
        <dbReference type="ChEBI" id="CHEBI:18420"/>
    </ligand>
</feature>
<organism evidence="11 12">
    <name type="scientific">candidate division WOR-3 bacterium</name>
    <dbReference type="NCBI Taxonomy" id="2052148"/>
    <lineage>
        <taxon>Bacteria</taxon>
        <taxon>Bacteria division WOR-3</taxon>
    </lineage>
</organism>
<keyword evidence="7 10" id="KW-0460">Magnesium</keyword>
<dbReference type="GO" id="GO:0000287">
    <property type="term" value="F:magnesium ion binding"/>
    <property type="evidence" value="ECO:0007669"/>
    <property type="project" value="TreeGrafter"/>
</dbReference>
<gene>
    <name evidence="7 11" type="primary">panB</name>
    <name evidence="11" type="ORF">DRP53_06360</name>
</gene>
<dbReference type="InterPro" id="IPR015813">
    <property type="entry name" value="Pyrv/PenolPyrv_kinase-like_dom"/>
</dbReference>
<comment type="function">
    <text evidence="6 7">Catalyzes the reversible reaction in which hydroxymethyl group from 5,10-methylenetetrahydrofolate is transferred onto alpha-ketoisovalerate to form ketopantoate.</text>
</comment>
<dbReference type="PIRSF" id="PIRSF000388">
    <property type="entry name" value="Pantoate_hydroxy_MeTrfase"/>
    <property type="match status" value="1"/>
</dbReference>
<dbReference type="InterPro" id="IPR003700">
    <property type="entry name" value="Pantoate_hydroxy_MeTrfase"/>
</dbReference>
<keyword evidence="7 10" id="KW-0479">Metal-binding</keyword>
<dbReference type="SUPFAM" id="SSF51621">
    <property type="entry name" value="Phosphoenolpyruvate/pyruvate domain"/>
    <property type="match status" value="1"/>
</dbReference>
<dbReference type="EMBL" id="QNBE01000055">
    <property type="protein sequence ID" value="RKX70021.1"/>
    <property type="molecule type" value="Genomic_DNA"/>
</dbReference>
<dbReference type="PANTHER" id="PTHR20881">
    <property type="entry name" value="3-METHYL-2-OXOBUTANOATE HYDROXYMETHYLTRANSFERASE"/>
    <property type="match status" value="1"/>
</dbReference>
<feature type="binding site" evidence="7 10">
    <location>
        <position position="83"/>
    </location>
    <ligand>
        <name>Mg(2+)</name>
        <dbReference type="ChEBI" id="CHEBI:18420"/>
    </ligand>
</feature>
<keyword evidence="7" id="KW-0963">Cytoplasm</keyword>
<dbReference type="FunFam" id="3.20.20.60:FF:000003">
    <property type="entry name" value="3-methyl-2-oxobutanoate hydroxymethyltransferase"/>
    <property type="match status" value="1"/>
</dbReference>
<evidence type="ECO:0000313" key="11">
    <source>
        <dbReference type="EMBL" id="RKX70021.1"/>
    </source>
</evidence>
<evidence type="ECO:0000256" key="1">
    <source>
        <dbReference type="ARBA" id="ARBA00005033"/>
    </source>
</evidence>
<accession>A0A660SJ26</accession>
<feature type="binding site" evidence="7 10">
    <location>
        <position position="44"/>
    </location>
    <ligand>
        <name>Mg(2+)</name>
        <dbReference type="ChEBI" id="CHEBI:18420"/>
    </ligand>
</feature>
<dbReference type="HAMAP" id="MF_00156">
    <property type="entry name" value="PanB"/>
    <property type="match status" value="1"/>
</dbReference>
<protein>
    <recommendedName>
        <fullName evidence="7">3-methyl-2-oxobutanoate hydroxymethyltransferase</fullName>
        <ecNumber evidence="7">2.1.2.11</ecNumber>
    </recommendedName>
    <alternativeName>
        <fullName evidence="7">Ketopantoate hydroxymethyltransferase</fullName>
        <shortName evidence="7">KPHMT</shortName>
    </alternativeName>
</protein>
<dbReference type="GO" id="GO:0005737">
    <property type="term" value="C:cytoplasm"/>
    <property type="evidence" value="ECO:0007669"/>
    <property type="project" value="UniProtKB-SubCell"/>
</dbReference>
<keyword evidence="5 7" id="KW-0808">Transferase</keyword>
<dbReference type="EC" id="2.1.2.11" evidence="7"/>
<dbReference type="UniPathway" id="UPA00028">
    <property type="reaction ID" value="UER00003"/>
</dbReference>
<dbReference type="GO" id="GO:0032259">
    <property type="term" value="P:methylation"/>
    <property type="evidence" value="ECO:0007669"/>
    <property type="project" value="UniProtKB-KW"/>
</dbReference>
<comment type="subcellular location">
    <subcellularLocation>
        <location evidence="7">Cytoplasm</location>
    </subcellularLocation>
</comment>
<evidence type="ECO:0000313" key="12">
    <source>
        <dbReference type="Proteomes" id="UP000268469"/>
    </source>
</evidence>
<feature type="binding site" evidence="7 9">
    <location>
        <begin position="44"/>
        <end position="45"/>
    </location>
    <ligand>
        <name>3-methyl-2-oxobutanoate</name>
        <dbReference type="ChEBI" id="CHEBI:11851"/>
    </ligand>
</feature>
<evidence type="ECO:0000256" key="8">
    <source>
        <dbReference type="PIRSR" id="PIRSR000388-1"/>
    </source>
</evidence>
<keyword evidence="11" id="KW-0489">Methyltransferase</keyword>
<evidence type="ECO:0000256" key="9">
    <source>
        <dbReference type="PIRSR" id="PIRSR000388-2"/>
    </source>
</evidence>
<comment type="cofactor">
    <cofactor evidence="7 10">
        <name>Mg(2+)</name>
        <dbReference type="ChEBI" id="CHEBI:18420"/>
    </cofactor>
    <text evidence="7 10">Binds 1 Mg(2+) ion per subunit.</text>
</comment>
<keyword evidence="4 7" id="KW-0566">Pantothenate biosynthesis</keyword>
<dbReference type="AlphaFoldDB" id="A0A660SJ26"/>
<comment type="catalytic activity">
    <reaction evidence="7">
        <text>(6R)-5,10-methylene-5,6,7,8-tetrahydrofolate + 3-methyl-2-oxobutanoate + H2O = 2-dehydropantoate + (6S)-5,6,7,8-tetrahydrofolate</text>
        <dbReference type="Rhea" id="RHEA:11824"/>
        <dbReference type="ChEBI" id="CHEBI:11561"/>
        <dbReference type="ChEBI" id="CHEBI:11851"/>
        <dbReference type="ChEBI" id="CHEBI:15377"/>
        <dbReference type="ChEBI" id="CHEBI:15636"/>
        <dbReference type="ChEBI" id="CHEBI:57453"/>
        <dbReference type="EC" id="2.1.2.11"/>
    </reaction>
</comment>
<evidence type="ECO:0000256" key="7">
    <source>
        <dbReference type="HAMAP-Rule" id="MF_00156"/>
    </source>
</evidence>
<comment type="caution">
    <text evidence="11">The sequence shown here is derived from an EMBL/GenBank/DDBJ whole genome shotgun (WGS) entry which is preliminary data.</text>
</comment>
<dbReference type="NCBIfam" id="NF001452">
    <property type="entry name" value="PRK00311.1"/>
    <property type="match status" value="1"/>
</dbReference>
<evidence type="ECO:0000256" key="5">
    <source>
        <dbReference type="ARBA" id="ARBA00022679"/>
    </source>
</evidence>
<evidence type="ECO:0000256" key="10">
    <source>
        <dbReference type="PIRSR" id="PIRSR000388-3"/>
    </source>
</evidence>
<dbReference type="Gene3D" id="3.20.20.60">
    <property type="entry name" value="Phosphoenolpyruvate-binding domains"/>
    <property type="match status" value="1"/>
</dbReference>
<reference evidence="11 12" key="1">
    <citation type="submission" date="2018-06" db="EMBL/GenBank/DDBJ databases">
        <title>Extensive metabolic versatility and redundancy in microbially diverse, dynamic hydrothermal sediments.</title>
        <authorList>
            <person name="Dombrowski N."/>
            <person name="Teske A."/>
            <person name="Baker B.J."/>
        </authorList>
    </citation>
    <scope>NUCLEOTIDE SEQUENCE [LARGE SCALE GENOMIC DNA]</scope>
    <source>
        <strain evidence="11">B36_G15</strain>
    </source>
</reference>
<dbReference type="CDD" id="cd06557">
    <property type="entry name" value="KPHMT-like"/>
    <property type="match status" value="1"/>
</dbReference>
<evidence type="ECO:0000256" key="4">
    <source>
        <dbReference type="ARBA" id="ARBA00022655"/>
    </source>
</evidence>
<evidence type="ECO:0000256" key="6">
    <source>
        <dbReference type="ARBA" id="ARBA00056497"/>
    </source>
</evidence>
<dbReference type="InterPro" id="IPR040442">
    <property type="entry name" value="Pyrv_kinase-like_dom_sf"/>
</dbReference>
<name>A0A660SJ26_UNCW3</name>